<dbReference type="EMBL" id="RRYP01013171">
    <property type="protein sequence ID" value="TNV76669.1"/>
    <property type="molecule type" value="Genomic_DNA"/>
</dbReference>
<protein>
    <recommendedName>
        <fullName evidence="1">PARP catalytic domain-containing protein</fullName>
    </recommendedName>
</protein>
<keyword evidence="3" id="KW-1185">Reference proteome</keyword>
<dbReference type="Pfam" id="PF00644">
    <property type="entry name" value="PARP"/>
    <property type="match status" value="1"/>
</dbReference>
<organism evidence="2 3">
    <name type="scientific">Halteria grandinella</name>
    <dbReference type="NCBI Taxonomy" id="5974"/>
    <lineage>
        <taxon>Eukaryota</taxon>
        <taxon>Sar</taxon>
        <taxon>Alveolata</taxon>
        <taxon>Ciliophora</taxon>
        <taxon>Intramacronucleata</taxon>
        <taxon>Spirotrichea</taxon>
        <taxon>Stichotrichia</taxon>
        <taxon>Sporadotrichida</taxon>
        <taxon>Halteriidae</taxon>
        <taxon>Halteria</taxon>
    </lineage>
</organism>
<gene>
    <name evidence="2" type="ORF">FGO68_gene10814</name>
</gene>
<dbReference type="GO" id="GO:0003950">
    <property type="term" value="F:NAD+ poly-ADP-ribosyltransferase activity"/>
    <property type="evidence" value="ECO:0007669"/>
    <property type="project" value="InterPro"/>
</dbReference>
<evidence type="ECO:0000259" key="1">
    <source>
        <dbReference type="Pfam" id="PF00644"/>
    </source>
</evidence>
<name>A0A8J8SZK0_HALGN</name>
<dbReference type="AlphaFoldDB" id="A0A8J8SZK0"/>
<feature type="domain" description="PARP catalytic" evidence="1">
    <location>
        <begin position="35"/>
        <end position="79"/>
    </location>
</feature>
<dbReference type="InterPro" id="IPR012317">
    <property type="entry name" value="Poly(ADP-ribose)pol_cat_dom"/>
</dbReference>
<proteinExistence type="predicted"/>
<dbReference type="Proteomes" id="UP000785679">
    <property type="component" value="Unassembled WGS sequence"/>
</dbReference>
<dbReference type="Gene3D" id="3.90.228.10">
    <property type="match status" value="1"/>
</dbReference>
<evidence type="ECO:0000313" key="2">
    <source>
        <dbReference type="EMBL" id="TNV76669.1"/>
    </source>
</evidence>
<evidence type="ECO:0000313" key="3">
    <source>
        <dbReference type="Proteomes" id="UP000785679"/>
    </source>
</evidence>
<sequence length="180" mass="19213">MVEPKSRCKAADCTEAHTKHYCKICKSSDSNHKARNCPQGINLYHGTKVSVISKIISEGLNPSTSGRIGPGIYFANLDTAMHVANSRGQGTGTVVVRCRVNASKCKTGHHPKWEGVTPTSFDEWCLQDSTSYRITGILLVNGVIDGDINMPGGDIVISGVCTFRGNITAGNIDGWGGGNF</sequence>
<accession>A0A8J8SZK0</accession>
<reference evidence="2" key="1">
    <citation type="submission" date="2019-06" db="EMBL/GenBank/DDBJ databases">
        <authorList>
            <person name="Zheng W."/>
        </authorList>
    </citation>
    <scope>NUCLEOTIDE SEQUENCE</scope>
    <source>
        <strain evidence="2">QDHG01</strain>
    </source>
</reference>
<dbReference type="SUPFAM" id="SSF56399">
    <property type="entry name" value="ADP-ribosylation"/>
    <property type="match status" value="1"/>
</dbReference>
<comment type="caution">
    <text evidence="2">The sequence shown here is derived from an EMBL/GenBank/DDBJ whole genome shotgun (WGS) entry which is preliminary data.</text>
</comment>
<dbReference type="OrthoDB" id="425894at2759"/>